<proteinExistence type="predicted"/>
<name>A0ABZ0GP12_9GAMM</name>
<protein>
    <submittedName>
        <fullName evidence="1">Type I restriction enzyme HsdR N-terminal domain-containing protein</fullName>
    </submittedName>
</protein>
<evidence type="ECO:0000313" key="1">
    <source>
        <dbReference type="EMBL" id="WOH37677.1"/>
    </source>
</evidence>
<dbReference type="RefSeq" id="WP_348396455.1">
    <property type="nucleotide sequence ID" value="NZ_CP136600.1"/>
</dbReference>
<accession>A0ABZ0GP12</accession>
<dbReference type="EMBL" id="CP136600">
    <property type="protein sequence ID" value="WOH37677.1"/>
    <property type="molecule type" value="Genomic_DNA"/>
</dbReference>
<dbReference type="Proteomes" id="UP001301442">
    <property type="component" value="Chromosome"/>
</dbReference>
<organism evidence="1 2">
    <name type="scientific">Thalassotalea fonticola</name>
    <dbReference type="NCBI Taxonomy" id="3065649"/>
    <lineage>
        <taxon>Bacteria</taxon>
        <taxon>Pseudomonadati</taxon>
        <taxon>Pseudomonadota</taxon>
        <taxon>Gammaproteobacteria</taxon>
        <taxon>Alteromonadales</taxon>
        <taxon>Colwelliaceae</taxon>
        <taxon>Thalassotalea</taxon>
    </lineage>
</organism>
<evidence type="ECO:0000313" key="2">
    <source>
        <dbReference type="Proteomes" id="UP001301442"/>
    </source>
</evidence>
<sequence>MNFDDFDYSVFLNPEYKEDAVREDLVSPFLKKLGYAPTGDNLMVRSRSLTHPYVYIGTKKNKVNIIPDYLLEINGEPKWILDAKAPEQNIINGKNVEQAFSYAIHPDVRADLYALCNGKQLTVFKINKIQPILNIKLEEWENSWDEIYKCLSPTAISQPHLLGFKPDLGLYMLKAGAPIGQAQHFMPMGIPMIGKVEDDLYTICVNIDIDDGFLATSFDFDEKRYQQLLKLYPHEIGNKVKNALKRQPYQLIFTPEETIEVNIHAELGKTVHSNDNEDYCPLWVNEFS</sequence>
<gene>
    <name evidence="1" type="ORF">RI844_00085</name>
</gene>
<keyword evidence="2" id="KW-1185">Reference proteome</keyword>
<dbReference type="Gene3D" id="3.90.1570.30">
    <property type="match status" value="1"/>
</dbReference>
<reference evidence="1 2" key="1">
    <citation type="submission" date="2023-09" db="EMBL/GenBank/DDBJ databases">
        <authorList>
            <person name="Qi X."/>
        </authorList>
    </citation>
    <scope>NUCLEOTIDE SEQUENCE [LARGE SCALE GENOMIC DNA]</scope>
    <source>
        <strain evidence="1 2">S1-1</strain>
    </source>
</reference>